<dbReference type="KEGG" id="efv:CHH26_00750"/>
<reference evidence="1 2" key="1">
    <citation type="submission" date="2019-01" db="EMBL/GenBank/DDBJ databases">
        <title>Complete genome sequence of Erythrobacter flavus KJ5.</title>
        <authorList>
            <person name="Kanesaki Y."/>
            <person name="Brotosudarmo T."/>
            <person name="Moriuchi R."/>
            <person name="Awai K."/>
        </authorList>
    </citation>
    <scope>NUCLEOTIDE SEQUENCE [LARGE SCALE GENOMIC DNA]</scope>
    <source>
        <strain evidence="1 2">KJ5</strain>
    </source>
</reference>
<organism evidence="1 2">
    <name type="scientific">Qipengyuania flava</name>
    <dbReference type="NCBI Taxonomy" id="192812"/>
    <lineage>
        <taxon>Bacteria</taxon>
        <taxon>Pseudomonadati</taxon>
        <taxon>Pseudomonadota</taxon>
        <taxon>Alphaproteobacteria</taxon>
        <taxon>Sphingomonadales</taxon>
        <taxon>Erythrobacteraceae</taxon>
        <taxon>Qipengyuania</taxon>
    </lineage>
</organism>
<dbReference type="PROSITE" id="PS00194">
    <property type="entry name" value="THIOREDOXIN_1"/>
    <property type="match status" value="1"/>
</dbReference>
<dbReference type="CDD" id="cd03023">
    <property type="entry name" value="DsbA_Com1_like"/>
    <property type="match status" value="1"/>
</dbReference>
<dbReference type="InterPro" id="IPR036249">
    <property type="entry name" value="Thioredoxin-like_sf"/>
</dbReference>
<gene>
    <name evidence="1" type="ORF">EKJ_04370</name>
</gene>
<dbReference type="GO" id="GO:0015036">
    <property type="term" value="F:disulfide oxidoreductase activity"/>
    <property type="evidence" value="ECO:0007669"/>
    <property type="project" value="UniProtKB-ARBA"/>
</dbReference>
<dbReference type="Gene3D" id="3.40.30.10">
    <property type="entry name" value="Glutaredoxin"/>
    <property type="match status" value="1"/>
</dbReference>
<dbReference type="SUPFAM" id="SSF52833">
    <property type="entry name" value="Thioredoxin-like"/>
    <property type="match status" value="1"/>
</dbReference>
<protein>
    <submittedName>
        <fullName evidence="1">Outer membrane protein</fullName>
    </submittedName>
</protein>
<name>A0A222ER97_9SPHN</name>
<dbReference type="InterPro" id="IPR041205">
    <property type="entry name" value="ScsC_N"/>
</dbReference>
<dbReference type="Pfam" id="PF18312">
    <property type="entry name" value="ScsC_N"/>
    <property type="match status" value="1"/>
</dbReference>
<dbReference type="EMBL" id="AP019389">
    <property type="protein sequence ID" value="BBI19590.1"/>
    <property type="molecule type" value="Genomic_DNA"/>
</dbReference>
<dbReference type="Proteomes" id="UP000290057">
    <property type="component" value="Chromosome"/>
</dbReference>
<dbReference type="AlphaFoldDB" id="A0A222ER97"/>
<dbReference type="InterPro" id="IPR017937">
    <property type="entry name" value="Thioredoxin_CS"/>
</dbReference>
<dbReference type="RefSeq" id="WP_094062254.1">
    <property type="nucleotide sequence ID" value="NZ_AP019389.1"/>
</dbReference>
<evidence type="ECO:0000313" key="2">
    <source>
        <dbReference type="Proteomes" id="UP000290057"/>
    </source>
</evidence>
<accession>A0A222ER97</accession>
<dbReference type="InterPro" id="IPR001853">
    <property type="entry name" value="DSBA-like_thioredoxin_dom"/>
</dbReference>
<proteinExistence type="predicted"/>
<dbReference type="InterPro" id="IPR013766">
    <property type="entry name" value="Thioredoxin_domain"/>
</dbReference>
<dbReference type="PROSITE" id="PS51352">
    <property type="entry name" value="THIOREDOXIN_2"/>
    <property type="match status" value="1"/>
</dbReference>
<keyword evidence="2" id="KW-1185">Reference proteome</keyword>
<dbReference type="Pfam" id="PF01323">
    <property type="entry name" value="DSBA"/>
    <property type="match status" value="1"/>
</dbReference>
<sequence>MRQHLLTALIALAFGFVGAGLWSLSGLGHGQTREYLVANPQILSEMSEAYQRSESEGRLARVADEVTEAFPGAVLGNPDGSRVLVKFTDYGCTYCRQSIAAIDQLIAEDPELRVVVREWPIFDGSEQAARMALAAAKQGKYPAFYHAMFELGTPSDANITRAAQIAELDVDAARTYAASDEATGELARNMALARSLQFTGTPSWVAGDEIIQGLVPVERLAEAIAG</sequence>
<evidence type="ECO:0000313" key="1">
    <source>
        <dbReference type="EMBL" id="BBI19590.1"/>
    </source>
</evidence>